<dbReference type="InterPro" id="IPR023267">
    <property type="entry name" value="RCMT"/>
</dbReference>
<protein>
    <recommendedName>
        <fullName evidence="11">SAM-dependent MTase RsmB/NOP-type domain-containing protein</fullName>
    </recommendedName>
</protein>
<keyword evidence="6 9" id="KW-0949">S-adenosyl-L-methionine</keyword>
<reference evidence="12" key="2">
    <citation type="submission" date="2025-09" db="UniProtKB">
        <authorList>
            <consortium name="Ensembl"/>
        </authorList>
    </citation>
    <scope>IDENTIFICATION</scope>
</reference>
<evidence type="ECO:0000256" key="2">
    <source>
        <dbReference type="ARBA" id="ARBA00007494"/>
    </source>
</evidence>
<sequence>MGRKLDPTTYVKKGPGRKSRKQKGAETELAKFLTDGERDLLPIERAARKQKKLQEAMGQESDDDDEDDDKRKSGDEDMDEDDTVQANLDEMDKFILPGAEEIAKEGVLLVDLQTIHQRIKDNVDVLSHFATKREEGKERTEYLSLLKKDLSTYYSYNNFLIDKLLDIFPVSELIDFLEANEIQRPVTIRTNTLKTRRRDLAQALINRGVNLDPLGKWSKVGLVIFDSSVPIGATPEYLAGHYMLQGASSFLPVMALSPQEGETVLDMSSAPGGKTTYMAQLMRNTGVIVANDASADRLKSVVGNIHRLGVTNSMICNYDGRQFPKVMGGFDRVLLDAPCSGTGVISKDPAVKTSKDESDIQRLAHLQKELILAAIDSVNAESPSGGYLVYCTCSIMVEENEWVVDYALKKRNVKLVQTGLDFGKEGFTRFKERRFHPSLKLSRRFYPHSHNMDGFFVAKLKKFSNTVPTTAVEKGKVDDGPSKAGSKNKSKKQKPVPGKPAMSQKATANGKPAKSIGKKTTNPSTLKKSEKPTGQKKAKIAKMDGGTVKVDGELKKSNTVKTEGETTKELKEGSRFEKKGDKQRKSPTQSKKRMGKNKFNKLKKLLKKEEVGQ</sequence>
<dbReference type="InterPro" id="IPR023273">
    <property type="entry name" value="RCMT_NOP2"/>
</dbReference>
<evidence type="ECO:0000256" key="7">
    <source>
        <dbReference type="ARBA" id="ARBA00022884"/>
    </source>
</evidence>
<dbReference type="InterPro" id="IPR001678">
    <property type="entry name" value="MeTrfase_RsmB-F_NOP2_dom"/>
</dbReference>
<comment type="subcellular location">
    <subcellularLocation>
        <location evidence="1">Nucleus</location>
        <location evidence="1">Nucleolus</location>
    </subcellularLocation>
</comment>
<dbReference type="PANTHER" id="PTHR22807">
    <property type="entry name" value="NOP2 YEAST -RELATED NOL1/NOP2/FMU SUN DOMAIN-CONTAINING"/>
    <property type="match status" value="1"/>
</dbReference>
<keyword evidence="3" id="KW-0690">Ribosome biogenesis</keyword>
<dbReference type="PROSITE" id="PS51686">
    <property type="entry name" value="SAM_MT_RSMB_NOP"/>
    <property type="match status" value="1"/>
</dbReference>
<evidence type="ECO:0000256" key="5">
    <source>
        <dbReference type="ARBA" id="ARBA00022679"/>
    </source>
</evidence>
<keyword evidence="13" id="KW-1185">Reference proteome</keyword>
<evidence type="ECO:0000313" key="13">
    <source>
        <dbReference type="Proteomes" id="UP000694402"/>
    </source>
</evidence>
<evidence type="ECO:0000313" key="12">
    <source>
        <dbReference type="Ensembl" id="ENSOTSP00005074114.2"/>
    </source>
</evidence>
<evidence type="ECO:0000256" key="3">
    <source>
        <dbReference type="ARBA" id="ARBA00022517"/>
    </source>
</evidence>
<dbReference type="FunFam" id="3.30.70.1170:FF:000001">
    <property type="entry name" value="Ribosomal RNA methyltransferase Nop2"/>
    <property type="match status" value="1"/>
</dbReference>
<evidence type="ECO:0000256" key="4">
    <source>
        <dbReference type="ARBA" id="ARBA00022603"/>
    </source>
</evidence>
<dbReference type="InterPro" id="IPR029063">
    <property type="entry name" value="SAM-dependent_MTases_sf"/>
</dbReference>
<feature type="domain" description="SAM-dependent MTase RsmB/NOP-type" evidence="11">
    <location>
        <begin position="176"/>
        <end position="463"/>
    </location>
</feature>
<feature type="region of interest" description="Disordered" evidence="10">
    <location>
        <begin position="472"/>
        <end position="613"/>
    </location>
</feature>
<dbReference type="PROSITE" id="PS01153">
    <property type="entry name" value="NOL1_NOP2_SUN"/>
    <property type="match status" value="1"/>
</dbReference>
<comment type="similarity">
    <text evidence="2 9">Belongs to the class I-like SAM-binding methyltransferase superfamily. RsmB/NOP family.</text>
</comment>
<keyword evidence="5 9" id="KW-0808">Transferase</keyword>
<dbReference type="GO" id="GO:0009383">
    <property type="term" value="F:rRNA (cytosine-C5-)-methyltransferase activity"/>
    <property type="evidence" value="ECO:0007669"/>
    <property type="project" value="TreeGrafter"/>
</dbReference>
<feature type="binding site" evidence="9">
    <location>
        <position position="336"/>
    </location>
    <ligand>
        <name>S-adenosyl-L-methionine</name>
        <dbReference type="ChEBI" id="CHEBI:59789"/>
    </ligand>
</feature>
<dbReference type="SUPFAM" id="SSF53335">
    <property type="entry name" value="S-adenosyl-L-methionine-dependent methyltransferases"/>
    <property type="match status" value="1"/>
</dbReference>
<dbReference type="Gene3D" id="3.30.70.1170">
    <property type="entry name" value="Sun protein, domain 3"/>
    <property type="match status" value="1"/>
</dbReference>
<feature type="active site" description="Nucleophile" evidence="9">
    <location>
        <position position="393"/>
    </location>
</feature>
<feature type="compositionally biased region" description="Basic residues" evidence="10">
    <location>
        <begin position="590"/>
        <end position="606"/>
    </location>
</feature>
<dbReference type="Ensembl" id="ENSOTST00005080285.2">
    <property type="protein sequence ID" value="ENSOTSP00005074114.2"/>
    <property type="gene ID" value="ENSOTSG00005034916.2"/>
</dbReference>
<keyword evidence="4 9" id="KW-0489">Methyltransferase</keyword>
<dbReference type="InterPro" id="IPR018314">
    <property type="entry name" value="RsmB/NOL1/NOP2-like_CS"/>
</dbReference>
<feature type="binding site" evidence="9">
    <location>
        <begin position="268"/>
        <end position="274"/>
    </location>
    <ligand>
        <name>S-adenosyl-L-methionine</name>
        <dbReference type="ChEBI" id="CHEBI:59789"/>
    </ligand>
</feature>
<evidence type="ECO:0000256" key="10">
    <source>
        <dbReference type="SAM" id="MobiDB-lite"/>
    </source>
</evidence>
<evidence type="ECO:0000256" key="8">
    <source>
        <dbReference type="ARBA" id="ARBA00023242"/>
    </source>
</evidence>
<feature type="compositionally biased region" description="Basic and acidic residues" evidence="10">
    <location>
        <begin position="550"/>
        <end position="584"/>
    </location>
</feature>
<dbReference type="InterPro" id="IPR011023">
    <property type="entry name" value="Nop2p"/>
</dbReference>
<feature type="compositionally biased region" description="Basic and acidic residues" evidence="10">
    <location>
        <begin position="23"/>
        <end position="47"/>
    </location>
</feature>
<keyword evidence="8" id="KW-0539">Nucleus</keyword>
<name>A0A8C8ICD9_ONCTS</name>
<proteinExistence type="inferred from homology"/>
<reference evidence="12" key="1">
    <citation type="submission" date="2025-08" db="UniProtKB">
        <authorList>
            <consortium name="Ensembl"/>
        </authorList>
    </citation>
    <scope>IDENTIFICATION</scope>
</reference>
<dbReference type="PANTHER" id="PTHR22807:SF30">
    <property type="entry name" value="28S RRNA (CYTOSINE(4447)-C(5))-METHYLTRANSFERASE-RELATED"/>
    <property type="match status" value="1"/>
</dbReference>
<evidence type="ECO:0000256" key="6">
    <source>
        <dbReference type="ARBA" id="ARBA00022691"/>
    </source>
</evidence>
<gene>
    <name evidence="12" type="primary">NOP2</name>
</gene>
<feature type="region of interest" description="Disordered" evidence="10">
    <location>
        <begin position="1"/>
        <end position="82"/>
    </location>
</feature>
<dbReference type="InterPro" id="IPR054728">
    <property type="entry name" value="RsmB-like_ferredoxin"/>
</dbReference>
<evidence type="ECO:0000259" key="11">
    <source>
        <dbReference type="PROSITE" id="PS51686"/>
    </source>
</evidence>
<dbReference type="Proteomes" id="UP000694402">
    <property type="component" value="Unassembled WGS sequence"/>
</dbReference>
<dbReference type="GO" id="GO:0000470">
    <property type="term" value="P:maturation of LSU-rRNA"/>
    <property type="evidence" value="ECO:0007669"/>
    <property type="project" value="TreeGrafter"/>
</dbReference>
<dbReference type="GO" id="GO:0003723">
    <property type="term" value="F:RNA binding"/>
    <property type="evidence" value="ECO:0007669"/>
    <property type="project" value="UniProtKB-UniRule"/>
</dbReference>
<evidence type="ECO:0000256" key="1">
    <source>
        <dbReference type="ARBA" id="ARBA00004604"/>
    </source>
</evidence>
<dbReference type="Pfam" id="PF22458">
    <property type="entry name" value="RsmF-B_ferredox"/>
    <property type="match status" value="1"/>
</dbReference>
<feature type="binding site" evidence="9">
    <location>
        <position position="319"/>
    </location>
    <ligand>
        <name>S-adenosyl-L-methionine</name>
        <dbReference type="ChEBI" id="CHEBI:59789"/>
    </ligand>
</feature>
<dbReference type="PRINTS" id="PR02012">
    <property type="entry name" value="RCMTNOP2"/>
</dbReference>
<evidence type="ECO:0000256" key="9">
    <source>
        <dbReference type="PROSITE-ProRule" id="PRU01023"/>
    </source>
</evidence>
<dbReference type="Pfam" id="PF01189">
    <property type="entry name" value="Methyltr_RsmB-F"/>
    <property type="match status" value="1"/>
</dbReference>
<feature type="binding site" evidence="9">
    <location>
        <position position="292"/>
    </location>
    <ligand>
        <name>S-adenosyl-L-methionine</name>
        <dbReference type="ChEBI" id="CHEBI:59789"/>
    </ligand>
</feature>
<dbReference type="NCBIfam" id="TIGR00446">
    <property type="entry name" value="nop2p"/>
    <property type="match status" value="1"/>
</dbReference>
<dbReference type="AlphaFoldDB" id="A0A8C8ICD9"/>
<dbReference type="InterPro" id="IPR049560">
    <property type="entry name" value="MeTrfase_RsmB-F_NOP2_cat"/>
</dbReference>
<keyword evidence="7 9" id="KW-0694">RNA-binding</keyword>
<dbReference type="GO" id="GO:0005730">
    <property type="term" value="C:nucleolus"/>
    <property type="evidence" value="ECO:0007669"/>
    <property type="project" value="UniProtKB-SubCell"/>
</dbReference>
<accession>A0A8C8ICD9</accession>
<dbReference type="GO" id="GO:0070475">
    <property type="term" value="P:rRNA base methylation"/>
    <property type="evidence" value="ECO:0007669"/>
    <property type="project" value="TreeGrafter"/>
</dbReference>
<dbReference type="Gene3D" id="3.40.50.150">
    <property type="entry name" value="Vaccinia Virus protein VP39"/>
    <property type="match status" value="1"/>
</dbReference>
<organism evidence="12 13">
    <name type="scientific">Oncorhynchus tshawytscha</name>
    <name type="common">Chinook salmon</name>
    <name type="synonym">Salmo tshawytscha</name>
    <dbReference type="NCBI Taxonomy" id="74940"/>
    <lineage>
        <taxon>Eukaryota</taxon>
        <taxon>Metazoa</taxon>
        <taxon>Chordata</taxon>
        <taxon>Craniata</taxon>
        <taxon>Vertebrata</taxon>
        <taxon>Euteleostomi</taxon>
        <taxon>Actinopterygii</taxon>
        <taxon>Neopterygii</taxon>
        <taxon>Teleostei</taxon>
        <taxon>Protacanthopterygii</taxon>
        <taxon>Salmoniformes</taxon>
        <taxon>Salmonidae</taxon>
        <taxon>Salmoninae</taxon>
        <taxon>Oncorhynchus</taxon>
    </lineage>
</organism>
<dbReference type="GeneTree" id="ENSGT00940000161554"/>
<dbReference type="PRINTS" id="PR02008">
    <property type="entry name" value="RCMTFAMILY"/>
</dbReference>